<keyword evidence="1" id="KW-0808">Transferase</keyword>
<sequence length="248" mass="26118">MHAETLDVTAQVLAEQLEFLGAWLPAPPARVLDAGCGRGALAAALAERGYRVTAVDTDPDAVAAAGRAGVPAVRADIAGFTGGPFDAVVFSLSLHHVGRLDDAVARAAALLAPDGVLVVDEFGWDRADRATATWFHDVHALLDAAGVLRPGAGRGPAPDPLRRWRHHHRDEDPMHPAADMLRSIAGPFRVVAEARVPYLHRYLGGHLGDGPGAPGVFAALREVEALRVDQGALQPLGLRVVARRKDAA</sequence>
<dbReference type="SUPFAM" id="SSF53335">
    <property type="entry name" value="S-adenosyl-L-methionine-dependent methyltransferases"/>
    <property type="match status" value="1"/>
</dbReference>
<evidence type="ECO:0000313" key="2">
    <source>
        <dbReference type="EMBL" id="MCO1656805.1"/>
    </source>
</evidence>
<dbReference type="Gene3D" id="3.40.50.150">
    <property type="entry name" value="Vaccinia Virus protein VP39"/>
    <property type="match status" value="1"/>
</dbReference>
<dbReference type="InterPro" id="IPR029063">
    <property type="entry name" value="SAM-dependent_MTases_sf"/>
</dbReference>
<dbReference type="GO" id="GO:0008168">
    <property type="term" value="F:methyltransferase activity"/>
    <property type="evidence" value="ECO:0007669"/>
    <property type="project" value="UniProtKB-KW"/>
</dbReference>
<proteinExistence type="predicted"/>
<protein>
    <submittedName>
        <fullName evidence="2">Methyltransferase domain-containing protein</fullName>
    </submittedName>
</protein>
<keyword evidence="3" id="KW-1185">Reference proteome</keyword>
<dbReference type="GO" id="GO:0032259">
    <property type="term" value="P:methylation"/>
    <property type="evidence" value="ECO:0007669"/>
    <property type="project" value="UniProtKB-KW"/>
</dbReference>
<organism evidence="2 3">
    <name type="scientific">Pseudonocardia humida</name>
    <dbReference type="NCBI Taxonomy" id="2800819"/>
    <lineage>
        <taxon>Bacteria</taxon>
        <taxon>Bacillati</taxon>
        <taxon>Actinomycetota</taxon>
        <taxon>Actinomycetes</taxon>
        <taxon>Pseudonocardiales</taxon>
        <taxon>Pseudonocardiaceae</taxon>
        <taxon>Pseudonocardia</taxon>
    </lineage>
</organism>
<dbReference type="RefSeq" id="WP_252439875.1">
    <property type="nucleotide sequence ID" value="NZ_JAGSOV010000037.1"/>
</dbReference>
<dbReference type="EMBL" id="JAGSOV010000037">
    <property type="protein sequence ID" value="MCO1656805.1"/>
    <property type="molecule type" value="Genomic_DNA"/>
</dbReference>
<dbReference type="PANTHER" id="PTHR43861:SF3">
    <property type="entry name" value="PUTATIVE (AFU_ORTHOLOGUE AFUA_2G14390)-RELATED"/>
    <property type="match status" value="1"/>
</dbReference>
<accession>A0ABT1A1D5</accession>
<gene>
    <name evidence="2" type="ORF">KDL28_17235</name>
</gene>
<keyword evidence="2" id="KW-0489">Methyltransferase</keyword>
<name>A0ABT1A1D5_9PSEU</name>
<comment type="caution">
    <text evidence="2">The sequence shown here is derived from an EMBL/GenBank/DDBJ whole genome shotgun (WGS) entry which is preliminary data.</text>
</comment>
<dbReference type="Pfam" id="PF13489">
    <property type="entry name" value="Methyltransf_23"/>
    <property type="match status" value="1"/>
</dbReference>
<reference evidence="2" key="1">
    <citation type="submission" date="2021-04" db="EMBL/GenBank/DDBJ databases">
        <title>Pseudonocardia sp. nov., isolated from sandy soil of mangrove forest.</title>
        <authorList>
            <person name="Zan Z."/>
            <person name="Huang R."/>
            <person name="Liu W."/>
        </authorList>
    </citation>
    <scope>NUCLEOTIDE SEQUENCE</scope>
    <source>
        <strain evidence="2">S2-4</strain>
    </source>
</reference>
<dbReference type="Proteomes" id="UP001165283">
    <property type="component" value="Unassembled WGS sequence"/>
</dbReference>
<evidence type="ECO:0000313" key="3">
    <source>
        <dbReference type="Proteomes" id="UP001165283"/>
    </source>
</evidence>
<dbReference type="PANTHER" id="PTHR43861">
    <property type="entry name" value="TRANS-ACONITATE 2-METHYLTRANSFERASE-RELATED"/>
    <property type="match status" value="1"/>
</dbReference>
<evidence type="ECO:0000256" key="1">
    <source>
        <dbReference type="ARBA" id="ARBA00022679"/>
    </source>
</evidence>